<feature type="transmembrane region" description="Helical" evidence="1">
    <location>
        <begin position="347"/>
        <end position="368"/>
    </location>
</feature>
<dbReference type="AlphaFoldDB" id="A0A140LC15"/>
<keyword evidence="1" id="KW-0472">Membrane</keyword>
<feature type="transmembrane region" description="Helical" evidence="1">
    <location>
        <begin position="616"/>
        <end position="635"/>
    </location>
</feature>
<reference evidence="2 3" key="1">
    <citation type="submission" date="2015-12" db="EMBL/GenBank/DDBJ databases">
        <title>Draft genome sequnece of Fervidicola ferrireducens strain Y170.</title>
        <authorList>
            <person name="Patel B.K."/>
        </authorList>
    </citation>
    <scope>NUCLEOTIDE SEQUENCE [LARGE SCALE GENOMIC DNA]</scope>
    <source>
        <strain evidence="2 3">Y170</strain>
    </source>
</reference>
<feature type="transmembrane region" description="Helical" evidence="1">
    <location>
        <begin position="439"/>
        <end position="457"/>
    </location>
</feature>
<feature type="transmembrane region" description="Helical" evidence="1">
    <location>
        <begin position="505"/>
        <end position="524"/>
    </location>
</feature>
<name>A0A140LC15_9FIRM</name>
<feature type="transmembrane region" description="Helical" evidence="1">
    <location>
        <begin position="377"/>
        <end position="393"/>
    </location>
</feature>
<keyword evidence="3" id="KW-1185">Reference proteome</keyword>
<dbReference type="Pfam" id="PF18949">
    <property type="entry name" value="DUF5693"/>
    <property type="match status" value="1"/>
</dbReference>
<protein>
    <submittedName>
        <fullName evidence="2">Uncharacterized protein</fullName>
    </submittedName>
</protein>
<dbReference type="PATRIC" id="fig|520764.3.peg.735"/>
<keyword evidence="1" id="KW-0812">Transmembrane</keyword>
<dbReference type="RefSeq" id="WP_066352160.1">
    <property type="nucleotide sequence ID" value="NZ_LOED01000005.1"/>
</dbReference>
<evidence type="ECO:0000313" key="3">
    <source>
        <dbReference type="Proteomes" id="UP000070427"/>
    </source>
</evidence>
<organism evidence="2 3">
    <name type="scientific">Fervidicola ferrireducens</name>
    <dbReference type="NCBI Taxonomy" id="520764"/>
    <lineage>
        <taxon>Bacteria</taxon>
        <taxon>Bacillati</taxon>
        <taxon>Bacillota</taxon>
        <taxon>Clostridia</taxon>
        <taxon>Thermosediminibacterales</taxon>
        <taxon>Thermosediminibacteraceae</taxon>
        <taxon>Fervidicola</taxon>
    </lineage>
</organism>
<feature type="transmembrane region" description="Helical" evidence="1">
    <location>
        <begin position="477"/>
        <end position="493"/>
    </location>
</feature>
<keyword evidence="1" id="KW-1133">Transmembrane helix</keyword>
<dbReference type="OrthoDB" id="3805529at2"/>
<sequence>MKPAIKGLTVIFIISIAFSLFSLTSKIATEQKSRVVEISVPVSEIEQLARITRRAPGEILGELKSAGVTSLAVEETTVKDMIDRGRILVMKGWQLMDHQRFLGVENDLARQIISRKNFNPESYYIFTRDKATFDKLKIAMFSRGYEIITEEGEGTYVIQEVKGRGGFSEIGLGFDRPSIDLAKSLGFNVILMLKGVKGKTAQEIEQISEIFAEDISVLILQNNEIPQRTEAADILFSKVKEKGIRLGLDEFKETESLKKGIGEKGYEIVRVYNRPPHKWMEEYLLAVRDRNDRLLYLHLFLSGDEDLVRYNKEHIKSIYDDVISAGFKPGFYPEKASSFSKNQTSSLAMALLPIVASMGLAPGLFYLLRIFKIKESYALLSSCGFLSLMWMLALIDFSFFRIAASLTASVLYPCLAVCREMPANGSTTKNLRRSIASGLLTLARATALTFAGALLITGICGDMDFIVGLEKFRGIKAMYIAAFVLIGFIYIWFQYGRVPLNKPLFTVGNLFALALAGGILYILINRTGNFSVVPIPKWELYFRIWLEEVLPVRPRTKEFLIGFPALVLAGGLKNPQRTWQFRLLLVAGLLGELSMINTFSHFHANALISIVRSLEGILLGSFIGTLALIGFFTLCRKGNERE</sequence>
<dbReference type="STRING" id="520764.AN618_07090"/>
<dbReference type="Proteomes" id="UP000070427">
    <property type="component" value="Unassembled WGS sequence"/>
</dbReference>
<dbReference type="EMBL" id="LOED01000005">
    <property type="protein sequence ID" value="KXG78090.1"/>
    <property type="molecule type" value="Genomic_DNA"/>
</dbReference>
<dbReference type="InterPro" id="IPR043748">
    <property type="entry name" value="DUF5693"/>
</dbReference>
<proteinExistence type="predicted"/>
<feature type="transmembrane region" description="Helical" evidence="1">
    <location>
        <begin position="583"/>
        <end position="604"/>
    </location>
</feature>
<dbReference type="InParanoid" id="A0A140LC15"/>
<accession>A0A140LC15</accession>
<gene>
    <name evidence="2" type="ORF">AN618_07090</name>
</gene>
<evidence type="ECO:0000256" key="1">
    <source>
        <dbReference type="SAM" id="Phobius"/>
    </source>
</evidence>
<evidence type="ECO:0000313" key="2">
    <source>
        <dbReference type="EMBL" id="KXG78090.1"/>
    </source>
</evidence>
<comment type="caution">
    <text evidence="2">The sequence shown here is derived from an EMBL/GenBank/DDBJ whole genome shotgun (WGS) entry which is preliminary data.</text>
</comment>